<evidence type="ECO:0000256" key="9">
    <source>
        <dbReference type="RuleBase" id="RU361218"/>
    </source>
</evidence>
<accession>A0A3Q2FHG4</accession>
<dbReference type="Gene3D" id="1.10.1450.10">
    <property type="entry name" value="Tetraspanin"/>
    <property type="match status" value="1"/>
</dbReference>
<evidence type="ECO:0000256" key="7">
    <source>
        <dbReference type="ARBA" id="ARBA00046464"/>
    </source>
</evidence>
<dbReference type="OMA" id="CCWTNST"/>
<dbReference type="GO" id="GO:0005886">
    <property type="term" value="C:plasma membrane"/>
    <property type="evidence" value="ECO:0007669"/>
    <property type="project" value="TreeGrafter"/>
</dbReference>
<comment type="function">
    <text evidence="8">Structural component of specialized membrane microdomains known as tetraspanin-enriched microdomains (TERMs), which act as platforms for receptor clustering and signaling. Participates thereby in diverse biological functions such as cell signal transduction, adhesion, migration and protein trafficking. Regulates neuronal differentiation in response to NGF by facilitating NGF-mediated activation of NTRK1/TRKA receptor tyrosine kinase and subsequent downstream signaling pathways. Plays a role in the inhibition of TNFalpha-induced apoptosis. Mechanistically, inhibits the NF-kappa-B signaling pathway by blocking phosphorylation of CHUK. Also promotes the stability of the thiamine transporter 1/SLC19A2 in intestinal epithelial cells leading to an increase of thiamine uptake process.</text>
</comment>
<sequence length="240" mass="26365">MSCFTFTKLLTVLLLLLVFLIGLTLLALGIWVTVDGNHFLHLLWPFSKDYLTFINVGLFCIAMGTALVVLGLLGSCGAHKESKFLLLTFFSIIMVVFLTEVASAVMVLIYSSFAKEIFHEWAIPALQNDYGIDPMVTEIWNATMIELKCCGYSNFTDFMGSEFEEQSGNVLPATCCINSDPCSPTEAARLPVQGCFDHIVETLREESNIVGGIAAGVGLLEIAAMSIAMYLFSRQDEKVS</sequence>
<comment type="subunit">
    <text evidence="7">Interacts with SLC19A2. Interacts with NTRK1/TRKA.</text>
</comment>
<dbReference type="AlphaFoldDB" id="A0A3Q2FHG4"/>
<dbReference type="GeneTree" id="ENSGT00940000158851"/>
<dbReference type="InterPro" id="IPR018499">
    <property type="entry name" value="Tetraspanin/Peripherin"/>
</dbReference>
<evidence type="ECO:0000256" key="1">
    <source>
        <dbReference type="ARBA" id="ARBA00004127"/>
    </source>
</evidence>
<dbReference type="Pfam" id="PF00335">
    <property type="entry name" value="Tetraspanin"/>
    <property type="match status" value="1"/>
</dbReference>
<dbReference type="Ensembl" id="ENSCVAT00000010131.1">
    <property type="protein sequence ID" value="ENSCVAP00000003385.1"/>
    <property type="gene ID" value="ENSCVAG00000004557.1"/>
</dbReference>
<dbReference type="KEGG" id="cvg:107097245"/>
<evidence type="ECO:0000256" key="2">
    <source>
        <dbReference type="ARBA" id="ARBA00006840"/>
    </source>
</evidence>
<protein>
    <recommendedName>
        <fullName evidence="9">Tetraspanin</fullName>
    </recommendedName>
</protein>
<dbReference type="PRINTS" id="PR00259">
    <property type="entry name" value="TMFOUR"/>
</dbReference>
<keyword evidence="4 9" id="KW-1133">Transmembrane helix</keyword>
<feature type="transmembrane region" description="Helical" evidence="9">
    <location>
        <begin position="12"/>
        <end position="32"/>
    </location>
</feature>
<dbReference type="InterPro" id="IPR000301">
    <property type="entry name" value="Tetraspanin_animals"/>
</dbReference>
<dbReference type="GeneID" id="107097245"/>
<dbReference type="RefSeq" id="XP_015249805.1">
    <property type="nucleotide sequence ID" value="XM_015394319.1"/>
</dbReference>
<reference evidence="10" key="2">
    <citation type="submission" date="2025-09" db="UniProtKB">
        <authorList>
            <consortium name="Ensembl"/>
        </authorList>
    </citation>
    <scope>IDENTIFICATION</scope>
</reference>
<proteinExistence type="inferred from homology"/>
<comment type="similarity">
    <text evidence="2 9">Belongs to the tetraspanin (TM4SF) family.</text>
</comment>
<dbReference type="OrthoDB" id="6134317at2759"/>
<evidence type="ECO:0000313" key="11">
    <source>
        <dbReference type="Proteomes" id="UP000265020"/>
    </source>
</evidence>
<dbReference type="PANTHER" id="PTHR19282:SF216">
    <property type="entry name" value="TETRASPANIN-1"/>
    <property type="match status" value="1"/>
</dbReference>
<feature type="transmembrane region" description="Helical" evidence="9">
    <location>
        <begin position="52"/>
        <end position="73"/>
    </location>
</feature>
<feature type="transmembrane region" description="Helical" evidence="9">
    <location>
        <begin position="209"/>
        <end position="232"/>
    </location>
</feature>
<dbReference type="GO" id="GO:0012505">
    <property type="term" value="C:endomembrane system"/>
    <property type="evidence" value="ECO:0007669"/>
    <property type="project" value="UniProtKB-SubCell"/>
</dbReference>
<evidence type="ECO:0000256" key="8">
    <source>
        <dbReference type="ARBA" id="ARBA00054958"/>
    </source>
</evidence>
<comment type="subcellular location">
    <subcellularLocation>
        <location evidence="1">Endomembrane system</location>
        <topology evidence="1">Multi-pass membrane protein</topology>
    </subcellularLocation>
    <subcellularLocation>
        <location evidence="9">Membrane</location>
        <topology evidence="9">Multi-pass membrane protein</topology>
    </subcellularLocation>
</comment>
<keyword evidence="6" id="KW-0325">Glycoprotein</keyword>
<evidence type="ECO:0000256" key="3">
    <source>
        <dbReference type="ARBA" id="ARBA00022692"/>
    </source>
</evidence>
<keyword evidence="5 9" id="KW-0472">Membrane</keyword>
<dbReference type="InterPro" id="IPR008952">
    <property type="entry name" value="Tetraspanin_EC2_sf"/>
</dbReference>
<evidence type="ECO:0000256" key="5">
    <source>
        <dbReference type="ARBA" id="ARBA00023136"/>
    </source>
</evidence>
<dbReference type="SUPFAM" id="SSF48652">
    <property type="entry name" value="Tetraspanin"/>
    <property type="match status" value="1"/>
</dbReference>
<dbReference type="Proteomes" id="UP000265020">
    <property type="component" value="Unassembled WGS sequence"/>
</dbReference>
<dbReference type="PIRSF" id="PIRSF002419">
    <property type="entry name" value="Tetraspanin"/>
    <property type="match status" value="1"/>
</dbReference>
<name>A0A3Q2FHG4_CYPVA</name>
<keyword evidence="3 9" id="KW-0812">Transmembrane</keyword>
<evidence type="ECO:0000313" key="10">
    <source>
        <dbReference type="Ensembl" id="ENSCVAP00000003385.1"/>
    </source>
</evidence>
<evidence type="ECO:0000256" key="6">
    <source>
        <dbReference type="ARBA" id="ARBA00023180"/>
    </source>
</evidence>
<evidence type="ECO:0000256" key="4">
    <source>
        <dbReference type="ARBA" id="ARBA00022989"/>
    </source>
</evidence>
<dbReference type="PANTHER" id="PTHR19282">
    <property type="entry name" value="TETRASPANIN"/>
    <property type="match status" value="1"/>
</dbReference>
<reference evidence="10" key="1">
    <citation type="submission" date="2025-08" db="UniProtKB">
        <authorList>
            <consortium name="Ensembl"/>
        </authorList>
    </citation>
    <scope>IDENTIFICATION</scope>
</reference>
<keyword evidence="11" id="KW-1185">Reference proteome</keyword>
<organism evidence="10 11">
    <name type="scientific">Cyprinodon variegatus</name>
    <name type="common">Sheepshead minnow</name>
    <dbReference type="NCBI Taxonomy" id="28743"/>
    <lineage>
        <taxon>Eukaryota</taxon>
        <taxon>Metazoa</taxon>
        <taxon>Chordata</taxon>
        <taxon>Craniata</taxon>
        <taxon>Vertebrata</taxon>
        <taxon>Euteleostomi</taxon>
        <taxon>Actinopterygii</taxon>
        <taxon>Neopterygii</taxon>
        <taxon>Teleostei</taxon>
        <taxon>Neoteleostei</taxon>
        <taxon>Acanthomorphata</taxon>
        <taxon>Ovalentaria</taxon>
        <taxon>Atherinomorphae</taxon>
        <taxon>Cyprinodontiformes</taxon>
        <taxon>Cyprinodontidae</taxon>
        <taxon>Cyprinodon</taxon>
    </lineage>
</organism>
<feature type="transmembrane region" description="Helical" evidence="9">
    <location>
        <begin position="85"/>
        <end position="110"/>
    </location>
</feature>